<reference evidence="2 3" key="1">
    <citation type="submission" date="2016-11" db="EMBL/GenBank/DDBJ databases">
        <authorList>
            <person name="Jaros S."/>
            <person name="Januszkiewicz K."/>
            <person name="Wedrychowicz H."/>
        </authorList>
    </citation>
    <scope>NUCLEOTIDE SEQUENCE [LARGE SCALE GENOMIC DNA]</scope>
    <source>
        <strain evidence="2 3">CGMCC 1.12213</strain>
    </source>
</reference>
<dbReference type="RefSeq" id="WP_019386809.1">
    <property type="nucleotide sequence ID" value="NZ_ALIH01000003.1"/>
</dbReference>
<dbReference type="Pfam" id="PF01541">
    <property type="entry name" value="GIY-YIG"/>
    <property type="match status" value="1"/>
</dbReference>
<organism evidence="2 3">
    <name type="scientific">Algibacter luteus</name>
    <dbReference type="NCBI Taxonomy" id="1178825"/>
    <lineage>
        <taxon>Bacteria</taxon>
        <taxon>Pseudomonadati</taxon>
        <taxon>Bacteroidota</taxon>
        <taxon>Flavobacteriia</taxon>
        <taxon>Flavobacteriales</taxon>
        <taxon>Flavobacteriaceae</taxon>
        <taxon>Algibacter</taxon>
    </lineage>
</organism>
<dbReference type="Gene3D" id="3.40.1440.10">
    <property type="entry name" value="GIY-YIG endonuclease"/>
    <property type="match status" value="1"/>
</dbReference>
<dbReference type="AlphaFoldDB" id="A0A1M6DMX2"/>
<keyword evidence="3" id="KW-1185">Reference proteome</keyword>
<proteinExistence type="predicted"/>
<sequence>MFYIYALSSLNRNYIYVGMTIDLDARVKRHNEGREKTTRAYMPFELIFSEIIDGDRVEARKREKYWKSGIGKEKLRKIRDKK</sequence>
<feature type="domain" description="GIY-YIG" evidence="1">
    <location>
        <begin position="1"/>
        <end position="76"/>
    </location>
</feature>
<evidence type="ECO:0000313" key="3">
    <source>
        <dbReference type="Proteomes" id="UP000184396"/>
    </source>
</evidence>
<dbReference type="EMBL" id="FQYK01000003">
    <property type="protein sequence ID" value="SHI74469.1"/>
    <property type="molecule type" value="Genomic_DNA"/>
</dbReference>
<dbReference type="SUPFAM" id="SSF82771">
    <property type="entry name" value="GIY-YIG endonuclease"/>
    <property type="match status" value="1"/>
</dbReference>
<name>A0A1M6DMX2_9FLAO</name>
<protein>
    <submittedName>
        <fullName evidence="2">Putative endonuclease</fullName>
    </submittedName>
</protein>
<dbReference type="InterPro" id="IPR000305">
    <property type="entry name" value="GIY-YIG_endonuc"/>
</dbReference>
<accession>A0A1M6DMX2</accession>
<dbReference type="GO" id="GO:0004519">
    <property type="term" value="F:endonuclease activity"/>
    <property type="evidence" value="ECO:0007669"/>
    <property type="project" value="UniProtKB-KW"/>
</dbReference>
<dbReference type="SMART" id="SM00465">
    <property type="entry name" value="GIYc"/>
    <property type="match status" value="1"/>
</dbReference>
<gene>
    <name evidence="2" type="ORF">SAMN05216261_1647</name>
</gene>
<keyword evidence="2" id="KW-0540">Nuclease</keyword>
<dbReference type="Proteomes" id="UP000184396">
    <property type="component" value="Unassembled WGS sequence"/>
</dbReference>
<dbReference type="InterPro" id="IPR035901">
    <property type="entry name" value="GIY-YIG_endonuc_sf"/>
</dbReference>
<evidence type="ECO:0000259" key="1">
    <source>
        <dbReference type="PROSITE" id="PS50164"/>
    </source>
</evidence>
<dbReference type="PROSITE" id="PS50164">
    <property type="entry name" value="GIY_YIG"/>
    <property type="match status" value="1"/>
</dbReference>
<keyword evidence="2" id="KW-0255">Endonuclease</keyword>
<evidence type="ECO:0000313" key="2">
    <source>
        <dbReference type="EMBL" id="SHI74469.1"/>
    </source>
</evidence>
<dbReference type="eggNOG" id="COG2827">
    <property type="taxonomic scope" value="Bacteria"/>
</dbReference>
<keyword evidence="2" id="KW-0378">Hydrolase</keyword>
<dbReference type="OrthoDB" id="1495241at2"/>